<evidence type="ECO:0000313" key="2">
    <source>
        <dbReference type="Proteomes" id="UP001064048"/>
    </source>
</evidence>
<keyword evidence="2" id="KW-1185">Reference proteome</keyword>
<dbReference type="Proteomes" id="UP001064048">
    <property type="component" value="Chromosome 10"/>
</dbReference>
<proteinExistence type="predicted"/>
<protein>
    <submittedName>
        <fullName evidence="1">Uncharacterized protein</fullName>
    </submittedName>
</protein>
<organism evidence="1 2">
    <name type="scientific">Choristoneura fumiferana</name>
    <name type="common">Spruce budworm moth</name>
    <name type="synonym">Archips fumiferana</name>
    <dbReference type="NCBI Taxonomy" id="7141"/>
    <lineage>
        <taxon>Eukaryota</taxon>
        <taxon>Metazoa</taxon>
        <taxon>Ecdysozoa</taxon>
        <taxon>Arthropoda</taxon>
        <taxon>Hexapoda</taxon>
        <taxon>Insecta</taxon>
        <taxon>Pterygota</taxon>
        <taxon>Neoptera</taxon>
        <taxon>Endopterygota</taxon>
        <taxon>Lepidoptera</taxon>
        <taxon>Glossata</taxon>
        <taxon>Ditrysia</taxon>
        <taxon>Tortricoidea</taxon>
        <taxon>Tortricidae</taxon>
        <taxon>Tortricinae</taxon>
        <taxon>Choristoneura</taxon>
    </lineage>
</organism>
<reference evidence="1 2" key="1">
    <citation type="journal article" date="2022" name="Genome Biol. Evol.">
        <title>The Spruce Budworm Genome: Reconstructing the Evolutionary History of Antifreeze Proteins.</title>
        <authorList>
            <person name="Beliveau C."/>
            <person name="Gagne P."/>
            <person name="Picq S."/>
            <person name="Vernygora O."/>
            <person name="Keeling C.I."/>
            <person name="Pinkney K."/>
            <person name="Doucet D."/>
            <person name="Wen F."/>
            <person name="Johnston J.S."/>
            <person name="Maaroufi H."/>
            <person name="Boyle B."/>
            <person name="Laroche J."/>
            <person name="Dewar K."/>
            <person name="Juretic N."/>
            <person name="Blackburn G."/>
            <person name="Nisole A."/>
            <person name="Brunet B."/>
            <person name="Brandao M."/>
            <person name="Lumley L."/>
            <person name="Duan J."/>
            <person name="Quan G."/>
            <person name="Lucarotti C.J."/>
            <person name="Roe A.D."/>
            <person name="Sperling F.A.H."/>
            <person name="Levesque R.C."/>
            <person name="Cusson M."/>
        </authorList>
    </citation>
    <scope>NUCLEOTIDE SEQUENCE [LARGE SCALE GENOMIC DNA]</scope>
    <source>
        <strain evidence="1">Glfc:IPQL:Cfum</strain>
    </source>
</reference>
<gene>
    <name evidence="1" type="ORF">MSG28_006360</name>
</gene>
<accession>A0ACC0JEM2</accession>
<evidence type="ECO:0000313" key="1">
    <source>
        <dbReference type="EMBL" id="KAI8422560.1"/>
    </source>
</evidence>
<sequence length="126" mass="14016">MLVQCGHNEVTMWLDRFYILCAIYIAFVIKCLAAEGVDYKWACDNGKCLKTRNDPKSKDPALSLEACKMFCNEYAMYTGSFGQGLQRFKKTVALSIPEGAVPKTTGKVLLVHLINQDPDNKGDKGC</sequence>
<dbReference type="EMBL" id="CM046110">
    <property type="protein sequence ID" value="KAI8422560.1"/>
    <property type="molecule type" value="Genomic_DNA"/>
</dbReference>
<comment type="caution">
    <text evidence="1">The sequence shown here is derived from an EMBL/GenBank/DDBJ whole genome shotgun (WGS) entry which is preliminary data.</text>
</comment>
<name>A0ACC0JEM2_CHOFU</name>